<organism evidence="2 3">
    <name type="scientific">Cereibacter sphaeroides</name>
    <name type="common">Rhodobacter sphaeroides</name>
    <dbReference type="NCBI Taxonomy" id="1063"/>
    <lineage>
        <taxon>Bacteria</taxon>
        <taxon>Pseudomonadati</taxon>
        <taxon>Pseudomonadota</taxon>
        <taxon>Alphaproteobacteria</taxon>
        <taxon>Rhodobacterales</taxon>
        <taxon>Paracoccaceae</taxon>
        <taxon>Cereibacter</taxon>
    </lineage>
</organism>
<evidence type="ECO:0000259" key="1">
    <source>
        <dbReference type="Pfam" id="PF06527"/>
    </source>
</evidence>
<sequence length="610" mass="67077">MPDPRSRRPDPVARETVASHVSRMAALNWIDAATFAIDKGTSFQRIIDRHPEAFDAMAALGITLPYDLLTWSPVKAGGTQRMLVGHAFPAKVILEPQIRGCPVCLRADAAGSTARPYIAMALRGHWMVPHVTLCLDHRHPLAPLWRDPKPVSRFDSVARFREIADEILAGRLDQETRDPTDFDLWLDARLTGLSQGGWLDGQPLHAVATFCHLLGTALLRLEQILPAWVGRNDRWALYQMGFEVASPGEEAIGDALRRLQKLADGPQDGPKKIFPLLYDRLSHDYRDDPTFEAFRRILRDHMAQTWPLGPGDDLLGEPVTERRLHSVRTAAQATGIDQRRMRRMLAAAGIVPEASDGTCDAWEIFDAAAAQPILDNLTALMPAKAFAEFIGASRSQFDLLVRDGVLMPALDAPDVKAVWNPVEGRVFLDSLLSGAVPLTKVPRGWEHLSKSAQRLKIGPGAIITAIRKGRITGVGKLEGCEGYAAVHVDHADVTRVLGAESPTAQSIEIFAKTVGLLPPSRLKLLINAGATPATRLQNPKTRAFQLYITAEDAAAFHRRYLTPRTLAQEFGRSWQSLTAEMRAKGIQPFSPQGEDFGPLYLRADVVAALS</sequence>
<dbReference type="InterPro" id="IPR009492">
    <property type="entry name" value="TniQ"/>
</dbReference>
<reference evidence="2 3" key="1">
    <citation type="submission" date="2018-08" db="EMBL/GenBank/DDBJ databases">
        <title>Draft genome sequence of Rhodobacter sphaeroides FY.</title>
        <authorList>
            <person name="Rayyan A."/>
            <person name="Meyer T.E."/>
            <person name="Kyndt J.A."/>
        </authorList>
    </citation>
    <scope>NUCLEOTIDE SEQUENCE [LARGE SCALE GENOMIC DNA]</scope>
    <source>
        <strain evidence="2 3">FY</strain>
    </source>
</reference>
<dbReference type="Pfam" id="PF06527">
    <property type="entry name" value="TniQ"/>
    <property type="match status" value="1"/>
</dbReference>
<dbReference type="EMBL" id="QWGP01000037">
    <property type="protein sequence ID" value="RHZ91193.1"/>
    <property type="molecule type" value="Genomic_DNA"/>
</dbReference>
<feature type="domain" description="TniQ" evidence="1">
    <location>
        <begin position="7"/>
        <end position="141"/>
    </location>
</feature>
<dbReference type="RefSeq" id="WP_119001307.1">
    <property type="nucleotide sequence ID" value="NZ_QWGP01000037.1"/>
</dbReference>
<protein>
    <recommendedName>
        <fullName evidence="1">TniQ domain-containing protein</fullName>
    </recommendedName>
</protein>
<dbReference type="AlphaFoldDB" id="A0AAX1UFI6"/>
<accession>A0AAX1UFI6</accession>
<dbReference type="Proteomes" id="UP000266305">
    <property type="component" value="Unassembled WGS sequence"/>
</dbReference>
<proteinExistence type="predicted"/>
<comment type="caution">
    <text evidence="2">The sequence shown here is derived from an EMBL/GenBank/DDBJ whole genome shotgun (WGS) entry which is preliminary data.</text>
</comment>
<gene>
    <name evidence="2" type="ORF">D1114_20770</name>
</gene>
<name>A0AAX1UFI6_CERSP</name>
<evidence type="ECO:0000313" key="3">
    <source>
        <dbReference type="Proteomes" id="UP000266305"/>
    </source>
</evidence>
<evidence type="ECO:0000313" key="2">
    <source>
        <dbReference type="EMBL" id="RHZ91193.1"/>
    </source>
</evidence>